<reference evidence="4 5" key="1">
    <citation type="submission" date="2014-12" db="EMBL/GenBank/DDBJ databases">
        <title>Draft genome sequences of 29 type strains of Enterococci.</title>
        <authorList>
            <person name="Zhong Z."/>
            <person name="Sun Z."/>
            <person name="Liu W."/>
            <person name="Zhang W."/>
            <person name="Zhang H."/>
        </authorList>
    </citation>
    <scope>NUCLEOTIDE SEQUENCE [LARGE SCALE GENOMIC DNA]</scope>
    <source>
        <strain evidence="4 5">DSM 21207</strain>
    </source>
</reference>
<dbReference type="InterPro" id="IPR003675">
    <property type="entry name" value="Rce1/LyrA-like_dom"/>
</dbReference>
<sequence length="176" mass="20139">MFILLGSILPFESTILISMTLPILVSLFIIPLIYILVLSRSNRNLLDLKCRKREIAYTAVGILLFSLIYFVTNKDKFGSQITLFLMIHYMIAAFCEEFLYRNIILKRLLESWGIISSIIISSVIFSVIGHIGESPVDNLIYRFPLGVFFCIFRLKSKSLLYTSAIHAFYNLILIAA</sequence>
<evidence type="ECO:0000256" key="2">
    <source>
        <dbReference type="SAM" id="Phobius"/>
    </source>
</evidence>
<dbReference type="Proteomes" id="UP000182835">
    <property type="component" value="Unassembled WGS sequence"/>
</dbReference>
<dbReference type="STRING" id="317010.RU96_GL000019"/>
<dbReference type="EMBL" id="JXKG01000001">
    <property type="protein sequence ID" value="OJG16552.1"/>
    <property type="molecule type" value="Genomic_DNA"/>
</dbReference>
<protein>
    <recommendedName>
        <fullName evidence="3">CAAX prenyl protease 2/Lysostaphin resistance protein A-like domain-containing protein</fullName>
    </recommendedName>
</protein>
<name>A0A1L8RA07_9ENTE</name>
<evidence type="ECO:0000259" key="3">
    <source>
        <dbReference type="Pfam" id="PF02517"/>
    </source>
</evidence>
<keyword evidence="2" id="KW-0472">Membrane</keyword>
<comment type="caution">
    <text evidence="4">The sequence shown here is derived from an EMBL/GenBank/DDBJ whole genome shotgun (WGS) entry which is preliminary data.</text>
</comment>
<dbReference type="GO" id="GO:0004175">
    <property type="term" value="F:endopeptidase activity"/>
    <property type="evidence" value="ECO:0007669"/>
    <property type="project" value="UniProtKB-ARBA"/>
</dbReference>
<dbReference type="AlphaFoldDB" id="A0A1L8RA07"/>
<feature type="transmembrane region" description="Helical" evidence="2">
    <location>
        <begin position="15"/>
        <end position="35"/>
    </location>
</feature>
<comment type="similarity">
    <text evidence="1">Belongs to the UPF0177 family.</text>
</comment>
<feature type="domain" description="CAAX prenyl protease 2/Lysostaphin resistance protein A-like" evidence="3">
    <location>
        <begin position="81"/>
        <end position="172"/>
    </location>
</feature>
<gene>
    <name evidence="4" type="ORF">RU96_GL000019</name>
</gene>
<feature type="transmembrane region" description="Helical" evidence="2">
    <location>
        <begin position="77"/>
        <end position="100"/>
    </location>
</feature>
<accession>A0A1L8RA07</accession>
<keyword evidence="2" id="KW-0812">Transmembrane</keyword>
<evidence type="ECO:0000313" key="4">
    <source>
        <dbReference type="EMBL" id="OJG16552.1"/>
    </source>
</evidence>
<proteinExistence type="inferred from homology"/>
<keyword evidence="2" id="KW-1133">Transmembrane helix</keyword>
<feature type="transmembrane region" description="Helical" evidence="2">
    <location>
        <begin position="112"/>
        <end position="132"/>
    </location>
</feature>
<dbReference type="GO" id="GO:0080120">
    <property type="term" value="P:CAAX-box protein maturation"/>
    <property type="evidence" value="ECO:0007669"/>
    <property type="project" value="UniProtKB-ARBA"/>
</dbReference>
<dbReference type="Pfam" id="PF02517">
    <property type="entry name" value="Rce1-like"/>
    <property type="match status" value="1"/>
</dbReference>
<organism evidence="4 5">
    <name type="scientific">Enterococcus canintestini</name>
    <dbReference type="NCBI Taxonomy" id="317010"/>
    <lineage>
        <taxon>Bacteria</taxon>
        <taxon>Bacillati</taxon>
        <taxon>Bacillota</taxon>
        <taxon>Bacilli</taxon>
        <taxon>Lactobacillales</taxon>
        <taxon>Enterococcaceae</taxon>
        <taxon>Enterococcus</taxon>
    </lineage>
</organism>
<feature type="transmembrane region" description="Helical" evidence="2">
    <location>
        <begin position="55"/>
        <end position="71"/>
    </location>
</feature>
<evidence type="ECO:0000256" key="1">
    <source>
        <dbReference type="ARBA" id="ARBA00009067"/>
    </source>
</evidence>
<evidence type="ECO:0000313" key="5">
    <source>
        <dbReference type="Proteomes" id="UP000182835"/>
    </source>
</evidence>